<accession>A0A074YX08</accession>
<feature type="compositionally biased region" description="Polar residues" evidence="6">
    <location>
        <begin position="409"/>
        <end position="427"/>
    </location>
</feature>
<dbReference type="GO" id="GO:0030435">
    <property type="term" value="P:sporulation resulting in formation of a cellular spore"/>
    <property type="evidence" value="ECO:0007669"/>
    <property type="project" value="UniProtKB-KW"/>
</dbReference>
<dbReference type="PANTHER" id="PTHR33572">
    <property type="entry name" value="SPORE DEVELOPMENT REGULATOR VOSA"/>
    <property type="match status" value="1"/>
</dbReference>
<reference evidence="8 9" key="1">
    <citation type="journal article" date="2014" name="BMC Genomics">
        <title>Genome sequencing of four Aureobasidium pullulans varieties: biotechnological potential, stress tolerance, and description of new species.</title>
        <authorList>
            <person name="Gostin Ar C."/>
            <person name="Ohm R.A."/>
            <person name="Kogej T."/>
            <person name="Sonjak S."/>
            <person name="Turk M."/>
            <person name="Zajc J."/>
            <person name="Zalar P."/>
            <person name="Grube M."/>
            <person name="Sun H."/>
            <person name="Han J."/>
            <person name="Sharma A."/>
            <person name="Chiniquy J."/>
            <person name="Ngan C.Y."/>
            <person name="Lipzen A."/>
            <person name="Barry K."/>
            <person name="Grigoriev I.V."/>
            <person name="Gunde-Cimerman N."/>
        </authorList>
    </citation>
    <scope>NUCLEOTIDE SEQUENCE [LARGE SCALE GENOMIC DNA]</scope>
    <source>
        <strain evidence="8 9">EXF-2481</strain>
    </source>
</reference>
<dbReference type="EMBL" id="KL584749">
    <property type="protein sequence ID" value="KER00675.1"/>
    <property type="molecule type" value="Genomic_DNA"/>
</dbReference>
<dbReference type="Gene3D" id="2.60.40.3960">
    <property type="entry name" value="Velvet domain"/>
    <property type="match status" value="1"/>
</dbReference>
<feature type="compositionally biased region" description="Polar residues" evidence="6">
    <location>
        <begin position="359"/>
        <end position="377"/>
    </location>
</feature>
<dbReference type="Pfam" id="PF11754">
    <property type="entry name" value="Velvet"/>
    <property type="match status" value="1"/>
</dbReference>
<feature type="compositionally biased region" description="Polar residues" evidence="6">
    <location>
        <begin position="279"/>
        <end position="293"/>
    </location>
</feature>
<evidence type="ECO:0000256" key="3">
    <source>
        <dbReference type="ARBA" id="ARBA00023015"/>
    </source>
</evidence>
<dbReference type="InterPro" id="IPR021740">
    <property type="entry name" value="Velvet"/>
</dbReference>
<dbReference type="OrthoDB" id="5599552at2759"/>
<evidence type="ECO:0000256" key="1">
    <source>
        <dbReference type="ARBA" id="ARBA00004123"/>
    </source>
</evidence>
<dbReference type="InterPro" id="IPR037525">
    <property type="entry name" value="Velvet_dom"/>
</dbReference>
<keyword evidence="2" id="KW-0749">Sporulation</keyword>
<name>A0A074YX08_AURSE</name>
<sequence length="562" mass="62080">MNYSYQYPPEQPPSSNRALDSGDYELVVRQQPKEALVTQPGKEKNRKPVDPPPIIELRVTSNADPGKQFLQSPYLFMQCTLQVDQQSSSSEHSPSQVVPGQEITGQSVSSLHRLKDINNEGRHGGFFVFGDISIKLLGKHRLNFSLFELRKDTGEVVFLRSITSEPFDVVQQKQWRGLVESTHLSRTFSDQGVRLRLRKENRSIAGSKRTFPYSPRSSTQAGPSSTFGYDDDPNKRHRPNEHAQQQAYSMTERAPLASYDPRPAPQNMAPTPYNMQQQALLQSPQTSYGSRTPSAPRGWPHSQIFNPTHGSTSAPARFPEGAVETAQGITHSPGAVGYALQPAPSMGHDSGPFPRRSTDSYMSVSHQHPQTSPTTPFQGPGAPMFIPTSSSIPGQSAYTSEHDPASMVRQHTQAQSVASPASSTRSGMIQAAPAYSMQPQSLPHQTYGAMPENPSFEYQFRQPAYPPQSLLQQPSSNPNHEIGRHAQSLGTPIDMRTTQLPSPYMQQQSHQNLAIRPQHPGESYGSTHQPQPYPPELAGHPYQAPGQVPYPPNQAPDPSRPY</sequence>
<dbReference type="PANTHER" id="PTHR33572:SF18">
    <property type="entry name" value="SPORE DEVELOPMENT REGULATOR VOSA"/>
    <property type="match status" value="1"/>
</dbReference>
<evidence type="ECO:0000259" key="7">
    <source>
        <dbReference type="PROSITE" id="PS51821"/>
    </source>
</evidence>
<dbReference type="AlphaFoldDB" id="A0A074YX08"/>
<dbReference type="HOGENOM" id="CLU_022491_2_0_1"/>
<evidence type="ECO:0000256" key="5">
    <source>
        <dbReference type="ARBA" id="ARBA00023242"/>
    </source>
</evidence>
<evidence type="ECO:0000313" key="9">
    <source>
        <dbReference type="Proteomes" id="UP000030641"/>
    </source>
</evidence>
<evidence type="ECO:0000256" key="4">
    <source>
        <dbReference type="ARBA" id="ARBA00023163"/>
    </source>
</evidence>
<feature type="compositionally biased region" description="Pro residues" evidence="6">
    <location>
        <begin position="548"/>
        <end position="562"/>
    </location>
</feature>
<gene>
    <name evidence="8" type="ORF">AUEXF2481DRAFT_151699</name>
</gene>
<evidence type="ECO:0000256" key="6">
    <source>
        <dbReference type="SAM" id="MobiDB-lite"/>
    </source>
</evidence>
<dbReference type="STRING" id="1043005.A0A074YX08"/>
<feature type="domain" description="Velvet" evidence="7">
    <location>
        <begin position="16"/>
        <end position="198"/>
    </location>
</feature>
<feature type="region of interest" description="Disordered" evidence="6">
    <location>
        <begin position="503"/>
        <end position="562"/>
    </location>
</feature>
<feature type="compositionally biased region" description="Polar residues" evidence="6">
    <location>
        <begin position="215"/>
        <end position="227"/>
    </location>
</feature>
<evidence type="ECO:0000256" key="2">
    <source>
        <dbReference type="ARBA" id="ARBA00022969"/>
    </source>
</evidence>
<keyword evidence="4" id="KW-0804">Transcription</keyword>
<keyword evidence="3" id="KW-0805">Transcription regulation</keyword>
<dbReference type="InParanoid" id="A0A074YX08"/>
<feature type="region of interest" description="Disordered" evidence="6">
    <location>
        <begin position="279"/>
        <end position="301"/>
    </location>
</feature>
<proteinExistence type="predicted"/>
<dbReference type="InterPro" id="IPR038491">
    <property type="entry name" value="Velvet_dom_sf"/>
</dbReference>
<organism evidence="8 9">
    <name type="scientific">Aureobasidium subglaciale (strain EXF-2481)</name>
    <name type="common">Aureobasidium pullulans var. subglaciale</name>
    <dbReference type="NCBI Taxonomy" id="1043005"/>
    <lineage>
        <taxon>Eukaryota</taxon>
        <taxon>Fungi</taxon>
        <taxon>Dikarya</taxon>
        <taxon>Ascomycota</taxon>
        <taxon>Pezizomycotina</taxon>
        <taxon>Dothideomycetes</taxon>
        <taxon>Dothideomycetidae</taxon>
        <taxon>Dothideales</taxon>
        <taxon>Saccotheciaceae</taxon>
        <taxon>Aureobasidium</taxon>
    </lineage>
</organism>
<dbReference type="PROSITE" id="PS51821">
    <property type="entry name" value="VELVET"/>
    <property type="match status" value="1"/>
</dbReference>
<dbReference type="OMA" id="TDITFSY"/>
<keyword evidence="9" id="KW-1185">Reference proteome</keyword>
<protein>
    <recommendedName>
        <fullName evidence="7">Velvet domain-containing protein</fullName>
    </recommendedName>
</protein>
<feature type="compositionally biased region" description="Polar residues" evidence="6">
    <location>
        <begin position="503"/>
        <end position="512"/>
    </location>
</feature>
<evidence type="ECO:0000313" key="8">
    <source>
        <dbReference type="EMBL" id="KER00675.1"/>
    </source>
</evidence>
<feature type="region of interest" description="Disordered" evidence="6">
    <location>
        <begin position="206"/>
        <end position="249"/>
    </location>
</feature>
<dbReference type="GO" id="GO:0005634">
    <property type="term" value="C:nucleus"/>
    <property type="evidence" value="ECO:0007669"/>
    <property type="project" value="UniProtKB-SubCell"/>
</dbReference>
<keyword evidence="5" id="KW-0539">Nucleus</keyword>
<dbReference type="RefSeq" id="XP_013349189.1">
    <property type="nucleotide sequence ID" value="XM_013493735.1"/>
</dbReference>
<comment type="subcellular location">
    <subcellularLocation>
        <location evidence="1">Nucleus</location>
    </subcellularLocation>
</comment>
<dbReference type="Proteomes" id="UP000030641">
    <property type="component" value="Unassembled WGS sequence"/>
</dbReference>
<feature type="region of interest" description="Disordered" evidence="6">
    <location>
        <begin position="1"/>
        <end position="54"/>
    </location>
</feature>
<feature type="region of interest" description="Disordered" evidence="6">
    <location>
        <begin position="345"/>
        <end position="427"/>
    </location>
</feature>
<dbReference type="GeneID" id="25362143"/>
<feature type="compositionally biased region" description="Polar residues" evidence="6">
    <location>
        <begin position="387"/>
        <end position="399"/>
    </location>
</feature>